<dbReference type="EMBL" id="JAVDPW010000002">
    <property type="protein sequence ID" value="MDR6288991.1"/>
    <property type="molecule type" value="Genomic_DNA"/>
</dbReference>
<sequence>MTIRSVAHETFVIERSLAAPPRRVFAAWANAEAKRSWFACHDDWAGVEYSLDFRVGGTELNRVAPPGHPDHLYQARFLDIVADQRIVYAYDMQVGQTRISVSLATVVLEPSAAGTAMTFTEQVVFLDGYPDQGSRRRGTEEGLDRLALFVRQAGPARQ</sequence>
<name>A0ABU1JK53_9PROT</name>
<evidence type="ECO:0000256" key="1">
    <source>
        <dbReference type="ARBA" id="ARBA00006817"/>
    </source>
</evidence>
<dbReference type="SUPFAM" id="SSF55961">
    <property type="entry name" value="Bet v1-like"/>
    <property type="match status" value="1"/>
</dbReference>
<evidence type="ECO:0000313" key="4">
    <source>
        <dbReference type="Proteomes" id="UP001262410"/>
    </source>
</evidence>
<dbReference type="Gene3D" id="3.30.530.20">
    <property type="match status" value="1"/>
</dbReference>
<dbReference type="InterPro" id="IPR013538">
    <property type="entry name" value="ASHA1/2-like_C"/>
</dbReference>
<organism evidence="3 4">
    <name type="scientific">Inquilinus ginsengisoli</name>
    <dbReference type="NCBI Taxonomy" id="363840"/>
    <lineage>
        <taxon>Bacteria</taxon>
        <taxon>Pseudomonadati</taxon>
        <taxon>Pseudomonadota</taxon>
        <taxon>Alphaproteobacteria</taxon>
        <taxon>Rhodospirillales</taxon>
        <taxon>Rhodospirillaceae</taxon>
        <taxon>Inquilinus</taxon>
    </lineage>
</organism>
<dbReference type="Proteomes" id="UP001262410">
    <property type="component" value="Unassembled WGS sequence"/>
</dbReference>
<evidence type="ECO:0000313" key="3">
    <source>
        <dbReference type="EMBL" id="MDR6288991.1"/>
    </source>
</evidence>
<proteinExistence type="inferred from homology"/>
<comment type="similarity">
    <text evidence="1">Belongs to the AHA1 family.</text>
</comment>
<dbReference type="CDD" id="cd08900">
    <property type="entry name" value="SRPBCC_CalC_Aha1-like_7"/>
    <property type="match status" value="1"/>
</dbReference>
<protein>
    <submittedName>
        <fullName evidence="3">Uncharacterized protein YndB with AHSA1/START domain</fullName>
    </submittedName>
</protein>
<keyword evidence="4" id="KW-1185">Reference proteome</keyword>
<accession>A0ABU1JK53</accession>
<dbReference type="Pfam" id="PF08327">
    <property type="entry name" value="AHSA1"/>
    <property type="match status" value="1"/>
</dbReference>
<gene>
    <name evidence="3" type="ORF">E9232_001498</name>
</gene>
<dbReference type="InterPro" id="IPR023393">
    <property type="entry name" value="START-like_dom_sf"/>
</dbReference>
<comment type="caution">
    <text evidence="3">The sequence shown here is derived from an EMBL/GenBank/DDBJ whole genome shotgun (WGS) entry which is preliminary data.</text>
</comment>
<evidence type="ECO:0000259" key="2">
    <source>
        <dbReference type="Pfam" id="PF08327"/>
    </source>
</evidence>
<reference evidence="3 4" key="1">
    <citation type="submission" date="2023-07" db="EMBL/GenBank/DDBJ databases">
        <title>Sorghum-associated microbial communities from plants grown in Nebraska, USA.</title>
        <authorList>
            <person name="Schachtman D."/>
        </authorList>
    </citation>
    <scope>NUCLEOTIDE SEQUENCE [LARGE SCALE GENOMIC DNA]</scope>
    <source>
        <strain evidence="3 4">584</strain>
    </source>
</reference>
<feature type="domain" description="Activator of Hsp90 ATPase homologue 1/2-like C-terminal" evidence="2">
    <location>
        <begin position="18"/>
        <end position="145"/>
    </location>
</feature>
<dbReference type="RefSeq" id="WP_309793093.1">
    <property type="nucleotide sequence ID" value="NZ_JAVDPW010000002.1"/>
</dbReference>